<dbReference type="RefSeq" id="WP_215583122.1">
    <property type="nucleotide sequence ID" value="NZ_CP073754.1"/>
</dbReference>
<proteinExistence type="predicted"/>
<dbReference type="AlphaFoldDB" id="A0A975MP07"/>
<keyword evidence="1" id="KW-0677">Repeat</keyword>
<feature type="active site" evidence="2">
    <location>
        <position position="786"/>
    </location>
</feature>
<dbReference type="GO" id="GO:0004198">
    <property type="term" value="F:calcium-dependent cysteine-type endopeptidase activity"/>
    <property type="evidence" value="ECO:0007669"/>
    <property type="project" value="InterPro"/>
</dbReference>
<protein>
    <recommendedName>
        <fullName evidence="4">Calpain catalytic domain-containing protein</fullName>
    </recommendedName>
</protein>
<reference evidence="5" key="1">
    <citation type="submission" date="2021-04" db="EMBL/GenBank/DDBJ databases">
        <title>Draft genome sequence data of methanotrophic Methylovulum sp. strain S1L and Methylomonas sp. strain S2AM isolated from boreal lake water columns.</title>
        <authorList>
            <person name="Rissanen A.J."/>
            <person name="Mangayil R."/>
            <person name="Svenning M.M."/>
            <person name="Khanongnuch R."/>
        </authorList>
    </citation>
    <scope>NUCLEOTIDE SEQUENCE</scope>
    <source>
        <strain evidence="5">S2AM</strain>
    </source>
</reference>
<dbReference type="SUPFAM" id="SSF101898">
    <property type="entry name" value="NHL repeat"/>
    <property type="match status" value="1"/>
</dbReference>
<dbReference type="KEGG" id="mpad:KEF85_02225"/>
<dbReference type="PANTHER" id="PTHR13833">
    <property type="match status" value="1"/>
</dbReference>
<feature type="domain" description="Calpain catalytic" evidence="4">
    <location>
        <begin position="619"/>
        <end position="815"/>
    </location>
</feature>
<evidence type="ECO:0000256" key="3">
    <source>
        <dbReference type="PROSITE-ProRule" id="PRU00504"/>
    </source>
</evidence>
<dbReference type="SUPFAM" id="SSF54001">
    <property type="entry name" value="Cysteine proteinases"/>
    <property type="match status" value="1"/>
</dbReference>
<feature type="active site" evidence="2">
    <location>
        <position position="629"/>
    </location>
</feature>
<evidence type="ECO:0000256" key="2">
    <source>
        <dbReference type="PROSITE-ProRule" id="PRU00239"/>
    </source>
</evidence>
<keyword evidence="2" id="KW-0378">Hydrolase</keyword>
<evidence type="ECO:0000256" key="1">
    <source>
        <dbReference type="ARBA" id="ARBA00022737"/>
    </source>
</evidence>
<dbReference type="InterPro" id="IPR001300">
    <property type="entry name" value="Peptidase_C2_calpain_cat"/>
</dbReference>
<evidence type="ECO:0000313" key="6">
    <source>
        <dbReference type="Proteomes" id="UP000676649"/>
    </source>
</evidence>
<evidence type="ECO:0000259" key="4">
    <source>
        <dbReference type="PROSITE" id="PS50203"/>
    </source>
</evidence>
<keyword evidence="6" id="KW-1185">Reference proteome</keyword>
<feature type="repeat" description="NHL" evidence="3">
    <location>
        <begin position="853"/>
        <end position="883"/>
    </location>
</feature>
<feature type="repeat" description="NHL" evidence="3">
    <location>
        <begin position="894"/>
        <end position="924"/>
    </location>
</feature>
<dbReference type="InterPro" id="IPR011042">
    <property type="entry name" value="6-blade_b-propeller_TolB-like"/>
</dbReference>
<dbReference type="EMBL" id="CP073754">
    <property type="protein sequence ID" value="QWF71332.1"/>
    <property type="molecule type" value="Genomic_DNA"/>
</dbReference>
<dbReference type="Proteomes" id="UP000676649">
    <property type="component" value="Chromosome"/>
</dbReference>
<accession>A0A975MP07</accession>
<feature type="active site" evidence="2">
    <location>
        <position position="804"/>
    </location>
</feature>
<dbReference type="PANTHER" id="PTHR13833:SF71">
    <property type="entry name" value="NHL DOMAIN-CONTAINING PROTEIN"/>
    <property type="match status" value="1"/>
</dbReference>
<evidence type="ECO:0000313" key="5">
    <source>
        <dbReference type="EMBL" id="QWF71332.1"/>
    </source>
</evidence>
<gene>
    <name evidence="5" type="ORF">KEF85_02225</name>
</gene>
<dbReference type="PROSITE" id="PS50203">
    <property type="entry name" value="CALPAIN_CAT"/>
    <property type="match status" value="1"/>
</dbReference>
<dbReference type="Pfam" id="PF00648">
    <property type="entry name" value="Peptidase_C2"/>
    <property type="match status" value="1"/>
</dbReference>
<dbReference type="Gene3D" id="2.120.10.30">
    <property type="entry name" value="TolB, C-terminal domain"/>
    <property type="match status" value="1"/>
</dbReference>
<dbReference type="GO" id="GO:0006508">
    <property type="term" value="P:proteolysis"/>
    <property type="evidence" value="ECO:0007669"/>
    <property type="project" value="UniProtKB-KW"/>
</dbReference>
<dbReference type="Pfam" id="PF01436">
    <property type="entry name" value="NHL"/>
    <property type="match status" value="2"/>
</dbReference>
<keyword evidence="2" id="KW-0645">Protease</keyword>
<dbReference type="Gene3D" id="2.40.10.500">
    <property type="match status" value="1"/>
</dbReference>
<keyword evidence="2" id="KW-0788">Thiol protease</keyword>
<organism evidence="5 6">
    <name type="scientific">Methylomonas paludis</name>
    <dbReference type="NCBI Taxonomy" id="1173101"/>
    <lineage>
        <taxon>Bacteria</taxon>
        <taxon>Pseudomonadati</taxon>
        <taxon>Pseudomonadota</taxon>
        <taxon>Gammaproteobacteria</taxon>
        <taxon>Methylococcales</taxon>
        <taxon>Methylococcaceae</taxon>
        <taxon>Methylomonas</taxon>
    </lineage>
</organism>
<sequence>MSPPSIASVSYDAFNGQLILTGANFTTRASDFKVTSFSISGDGGHTYQLTNSSKVSGTPTSNSVTIQISATDQLAVNGLLNHNGQLANNGAANILAAGKGWDKGAKPFVMQSITVSDATVPTLSAVSYNAAKGVLTFSGSLFVNNGHTNGINLSHFTLSDSSGNFHFNFSTKDIISKLQTDSFTITLTNADKATLNQVAVSNATLLTLSANSLWDSDNGAAINGQAVTVNGLKPVLSQADYDAATGIMTLSGSNFSSVSANYKINDFHIKGDGAANYILSLDSYINSAISSNSIAIQLSVTDQLAVDGLLNQNGAKAGDGKTLYQLSASKGWDGGNNPLGAQGVMVSNAVAPSITAVSYDTASGVFSFSGSHLVKHGNSQNILLSAFKIIGNGSYTFSTTDTFSNFSASGFSVALSKADKTKVNTVINSNGTETFNGTAYNIRIKSHWDGDSSPAISTLGLSASGYNPLINQLLDTGVRADAVAQISNDALSYSGMLKILNDIAARGSVTANIFHDLTALVANFNTVGGIQVSPYLYNISNKLINGDPTNATWTGGAATAVTLGNLTIGSSADQIRELIQKWFLGGDLPATFSDYQVSSSHYLLSSSPIFNASGTPVITDINQGHVNDCFLLAALAEVAKCESSAITTMLTDNGNGTYGVRFFIDGVASYITVNKNLLYENSGTLLGNRSNSDIWASLIEIAYIQLNESGLGNAWSVINGGYSGAALTLITDKAAYTYNSSNYNAYAWTGLQSSLIKEVQDNDEVIFDCYGDRQDNSGRTTFVSDHSFCVVGYDSVTGDFILRNPWGVQTGQTWDTTFEASMADLQTIGAGQIDTLLPLDSNSLQEPAVATGFNNPTSTAVDNNGNIYVADSGDNAIKEISAGTHAVTTLASGFNNPVGVAVDNSGNVYVADNGNGAITEIAAGNHAANTLFTGVNAQSIAVDAGGDLFVTVNDIYYGQSIIEIAAGSNTPQTLASYANAQLSNLTIDQAGNLYFTTYTSGWLNGTLNINEISAGNHAVTTLDTLSAFGGHSIDVDSMGNIFFSAAIQVANGSGNINVIDEIAVGSNTLTRIDANVNADSISADHAGNLYIADSVNNAVEVISTSRIAAIPVLYLFDNKPGTPVVIDHYFKGNGQIELSQTAFGAFANTGTISATNFSNAGKATSHNDFLYYNKSNGGVYYDAHDASQAVEIAIVGLNSHPAALSVADFQLVS</sequence>
<name>A0A975MP07_9GAMM</name>
<dbReference type="InterPro" id="IPR001258">
    <property type="entry name" value="NHL_repeat"/>
</dbReference>
<dbReference type="PROSITE" id="PS51125">
    <property type="entry name" value="NHL"/>
    <property type="match status" value="2"/>
</dbReference>
<dbReference type="InterPro" id="IPR038765">
    <property type="entry name" value="Papain-like_cys_pep_sf"/>
</dbReference>